<dbReference type="OrthoDB" id="3270336at2759"/>
<name>A0A164MD51_9AGAM</name>
<reference evidence="1 2" key="1">
    <citation type="journal article" date="2016" name="Mol. Biol. Evol.">
        <title>Comparative Genomics of Early-Diverging Mushroom-Forming Fungi Provides Insights into the Origins of Lignocellulose Decay Capabilities.</title>
        <authorList>
            <person name="Nagy L.G."/>
            <person name="Riley R."/>
            <person name="Tritt A."/>
            <person name="Adam C."/>
            <person name="Daum C."/>
            <person name="Floudas D."/>
            <person name="Sun H."/>
            <person name="Yadav J.S."/>
            <person name="Pangilinan J."/>
            <person name="Larsson K.H."/>
            <person name="Matsuura K."/>
            <person name="Barry K."/>
            <person name="Labutti K."/>
            <person name="Kuo R."/>
            <person name="Ohm R.A."/>
            <person name="Bhattacharya S.S."/>
            <person name="Shirouzu T."/>
            <person name="Yoshinaga Y."/>
            <person name="Martin F.M."/>
            <person name="Grigoriev I.V."/>
            <person name="Hibbett D.S."/>
        </authorList>
    </citation>
    <scope>NUCLEOTIDE SEQUENCE [LARGE SCALE GENOMIC DNA]</scope>
    <source>
        <strain evidence="1 2">HHB9708</strain>
    </source>
</reference>
<sequence length="228" mass="26123">MTTSSRTRSSVTAIDPPSYSLPHHQEIRRYHAPDTLFSADDYASYEEHCRQLCLRPGLRAALARGGILWRIVQDYLDKDLVLGGPSDDASIYGIRFGLPTAPAASNNPLWDDYLNPEVADALCGLFWAGVVDPNNPKSVREVKYSYWPPPVLWSNMRHSNDFGAWSETNERWFITLRDQYRAGTAQPKRISQWRQELRQFSKDLRHFRLAMETVSAAQLRQLLEEPDA</sequence>
<organism evidence="1 2">
    <name type="scientific">Sistotremastrum niveocremeum HHB9708</name>
    <dbReference type="NCBI Taxonomy" id="1314777"/>
    <lineage>
        <taxon>Eukaryota</taxon>
        <taxon>Fungi</taxon>
        <taxon>Dikarya</taxon>
        <taxon>Basidiomycota</taxon>
        <taxon>Agaricomycotina</taxon>
        <taxon>Agaricomycetes</taxon>
        <taxon>Sistotremastrales</taxon>
        <taxon>Sistotremastraceae</taxon>
        <taxon>Sertulicium</taxon>
        <taxon>Sertulicium niveocremeum</taxon>
    </lineage>
</organism>
<keyword evidence="2" id="KW-1185">Reference proteome</keyword>
<accession>A0A164MD51</accession>
<evidence type="ECO:0000313" key="2">
    <source>
        <dbReference type="Proteomes" id="UP000076722"/>
    </source>
</evidence>
<gene>
    <name evidence="1" type="ORF">SISNIDRAFT_420724</name>
</gene>
<dbReference type="Proteomes" id="UP000076722">
    <property type="component" value="Unassembled WGS sequence"/>
</dbReference>
<protein>
    <submittedName>
        <fullName evidence="1">Uncharacterized protein</fullName>
    </submittedName>
</protein>
<evidence type="ECO:0000313" key="1">
    <source>
        <dbReference type="EMBL" id="KZS86597.1"/>
    </source>
</evidence>
<dbReference type="EMBL" id="KV419481">
    <property type="protein sequence ID" value="KZS86597.1"/>
    <property type="molecule type" value="Genomic_DNA"/>
</dbReference>
<dbReference type="AlphaFoldDB" id="A0A164MD51"/>
<proteinExistence type="predicted"/>